<keyword evidence="2" id="KW-1185">Reference proteome</keyword>
<proteinExistence type="predicted"/>
<gene>
    <name evidence="1" type="ORF">CD33_04015</name>
</gene>
<dbReference type="OrthoDB" id="2735357at2"/>
<dbReference type="Gene3D" id="3.30.160.250">
    <property type="match status" value="1"/>
</dbReference>
<accession>A0A0A3I0P4</accession>
<name>A0A0A3I0P4_9BACL</name>
<dbReference type="Proteomes" id="UP000030408">
    <property type="component" value="Unassembled WGS sequence"/>
</dbReference>
<evidence type="ECO:0008006" key="3">
    <source>
        <dbReference type="Google" id="ProtNLM"/>
    </source>
</evidence>
<dbReference type="AlphaFoldDB" id="A0A0A3I0P4"/>
<evidence type="ECO:0000313" key="2">
    <source>
        <dbReference type="Proteomes" id="UP000030408"/>
    </source>
</evidence>
<reference evidence="1 2" key="1">
    <citation type="submission" date="2014-02" db="EMBL/GenBank/DDBJ databases">
        <title>Draft genome sequence of Lysinibacillus sinduriensis JCM 15800.</title>
        <authorList>
            <person name="Zhang F."/>
            <person name="Wang G."/>
            <person name="Zhang L."/>
        </authorList>
    </citation>
    <scope>NUCLEOTIDE SEQUENCE [LARGE SCALE GENOMIC DNA]</scope>
    <source>
        <strain evidence="1 2">JCM 15800</strain>
    </source>
</reference>
<comment type="caution">
    <text evidence="1">The sequence shown here is derived from an EMBL/GenBank/DDBJ whole genome shotgun (WGS) entry which is preliminary data.</text>
</comment>
<dbReference type="EMBL" id="JPVO01000041">
    <property type="protein sequence ID" value="KGR77080.1"/>
    <property type="molecule type" value="Genomic_DNA"/>
</dbReference>
<sequence length="109" mass="12219">MIKAYTYPVIFALEDTETDEGDFPVYIRIPDLMDAGFSFAASAGNTEDDILAIASDCMKMSLADGLRRDLQAPIASKLDNVDLKRHLSRYDDEDINLKSIAIEWIKTEV</sequence>
<dbReference type="eggNOG" id="ENOG5032N3V">
    <property type="taxonomic scope" value="Bacteria"/>
</dbReference>
<protein>
    <recommendedName>
        <fullName evidence="3">HicB-like antitoxin of toxin-antitoxin system domain-containing protein</fullName>
    </recommendedName>
</protein>
<organism evidence="1 2">
    <name type="scientific">Ureibacillus sinduriensis BLB-1 = JCM 15800</name>
    <dbReference type="NCBI Taxonomy" id="1384057"/>
    <lineage>
        <taxon>Bacteria</taxon>
        <taxon>Bacillati</taxon>
        <taxon>Bacillota</taxon>
        <taxon>Bacilli</taxon>
        <taxon>Bacillales</taxon>
        <taxon>Caryophanaceae</taxon>
        <taxon>Ureibacillus</taxon>
    </lineage>
</organism>
<dbReference type="RefSeq" id="WP_036198429.1">
    <property type="nucleotide sequence ID" value="NZ_AVCY01000015.1"/>
</dbReference>
<evidence type="ECO:0000313" key="1">
    <source>
        <dbReference type="EMBL" id="KGR77080.1"/>
    </source>
</evidence>